<reference evidence="2 3" key="1">
    <citation type="submission" date="2017-12" db="EMBL/GenBank/DDBJ databases">
        <title>Integrating genomic resources of turbot (Scophthalmus maximus) in depth evaluation of genetic and physical mapping variation across individuals.</title>
        <authorList>
            <person name="Martinez P."/>
        </authorList>
    </citation>
    <scope>NUCLEOTIDE SEQUENCE [LARGE SCALE GENOMIC DNA]</scope>
</reference>
<proteinExistence type="predicted"/>
<feature type="region of interest" description="Disordered" evidence="1">
    <location>
        <begin position="24"/>
        <end position="54"/>
    </location>
</feature>
<protein>
    <submittedName>
        <fullName evidence="2">Uncharacterized protein</fullName>
    </submittedName>
</protein>
<dbReference type="AlphaFoldDB" id="A0A2U9BGL0"/>
<gene>
    <name evidence="2" type="ORF">SMAX5B_014107</name>
</gene>
<organism evidence="2 3">
    <name type="scientific">Scophthalmus maximus</name>
    <name type="common">Turbot</name>
    <name type="synonym">Psetta maxima</name>
    <dbReference type="NCBI Taxonomy" id="52904"/>
    <lineage>
        <taxon>Eukaryota</taxon>
        <taxon>Metazoa</taxon>
        <taxon>Chordata</taxon>
        <taxon>Craniata</taxon>
        <taxon>Vertebrata</taxon>
        <taxon>Euteleostomi</taxon>
        <taxon>Actinopterygii</taxon>
        <taxon>Neopterygii</taxon>
        <taxon>Teleostei</taxon>
        <taxon>Neoteleostei</taxon>
        <taxon>Acanthomorphata</taxon>
        <taxon>Carangaria</taxon>
        <taxon>Pleuronectiformes</taxon>
        <taxon>Pleuronectoidei</taxon>
        <taxon>Scophthalmidae</taxon>
        <taxon>Scophthalmus</taxon>
    </lineage>
</organism>
<evidence type="ECO:0000313" key="3">
    <source>
        <dbReference type="Proteomes" id="UP000246464"/>
    </source>
</evidence>
<name>A0A2U9BGL0_SCOMX</name>
<dbReference type="Proteomes" id="UP000246464">
    <property type="component" value="Chromosome 6"/>
</dbReference>
<keyword evidence="3" id="KW-1185">Reference proteome</keyword>
<evidence type="ECO:0000313" key="2">
    <source>
        <dbReference type="EMBL" id="AWP03185.1"/>
    </source>
</evidence>
<evidence type="ECO:0000256" key="1">
    <source>
        <dbReference type="SAM" id="MobiDB-lite"/>
    </source>
</evidence>
<sequence>MEVGLPAQPQSPSSALFQTARRVVESRSQAPGGAAEVRYETASADRGSPQSERAADSEVMLLICNLAG</sequence>
<dbReference type="EMBL" id="CP026248">
    <property type="protein sequence ID" value="AWP03185.1"/>
    <property type="molecule type" value="Genomic_DNA"/>
</dbReference>
<accession>A0A2U9BGL0</accession>